<protein>
    <submittedName>
        <fullName evidence="1">Uncharacterized protein</fullName>
    </submittedName>
</protein>
<gene>
    <name evidence="1" type="ORF">A2358_00950</name>
</gene>
<dbReference type="EMBL" id="MHPJ01000024">
    <property type="protein sequence ID" value="OGZ78318.1"/>
    <property type="molecule type" value="Genomic_DNA"/>
</dbReference>
<sequence length="176" mass="20775">MATVLFSENGKQRKVNIKEIKFYHAGQNTKRQFLSGIASVNFKIFAIIIDKKNRKITDNPENFSMLVRDLISDIIKWYKNGNIDFIIDRHFHRKIDQSEFNRLVTMEIKENLKYSIKDVDSQKNFLVNTADMAAGAILWKYRGKDTQFYDLIKENIVIEKVVSWPEIKRKNIKKIT</sequence>
<name>A0A1G2IVZ0_9BACT</name>
<dbReference type="Proteomes" id="UP000178650">
    <property type="component" value="Unassembled WGS sequence"/>
</dbReference>
<comment type="caution">
    <text evidence="1">The sequence shown here is derived from an EMBL/GenBank/DDBJ whole genome shotgun (WGS) entry which is preliminary data.</text>
</comment>
<accession>A0A1G2IVZ0</accession>
<evidence type="ECO:0000313" key="2">
    <source>
        <dbReference type="Proteomes" id="UP000178650"/>
    </source>
</evidence>
<reference evidence="1 2" key="1">
    <citation type="journal article" date="2016" name="Nat. Commun.">
        <title>Thousands of microbial genomes shed light on interconnected biogeochemical processes in an aquifer system.</title>
        <authorList>
            <person name="Anantharaman K."/>
            <person name="Brown C.T."/>
            <person name="Hug L.A."/>
            <person name="Sharon I."/>
            <person name="Castelle C.J."/>
            <person name="Probst A.J."/>
            <person name="Thomas B.C."/>
            <person name="Singh A."/>
            <person name="Wilkins M.J."/>
            <person name="Karaoz U."/>
            <person name="Brodie E.L."/>
            <person name="Williams K.H."/>
            <person name="Hubbard S.S."/>
            <person name="Banfield J.F."/>
        </authorList>
    </citation>
    <scope>NUCLEOTIDE SEQUENCE [LARGE SCALE GENOMIC DNA]</scope>
</reference>
<dbReference type="STRING" id="1802223.A2358_00950"/>
<organism evidence="1 2">
    <name type="scientific">Candidatus Staskawiczbacteria bacterium RIFOXYB1_FULL_37_44</name>
    <dbReference type="NCBI Taxonomy" id="1802223"/>
    <lineage>
        <taxon>Bacteria</taxon>
        <taxon>Candidatus Staskawicziibacteriota</taxon>
    </lineage>
</organism>
<dbReference type="AlphaFoldDB" id="A0A1G2IVZ0"/>
<proteinExistence type="predicted"/>
<evidence type="ECO:0000313" key="1">
    <source>
        <dbReference type="EMBL" id="OGZ78318.1"/>
    </source>
</evidence>